<evidence type="ECO:0000313" key="2">
    <source>
        <dbReference type="EMBL" id="TGL03934.1"/>
    </source>
</evidence>
<feature type="transmembrane region" description="Helical" evidence="1">
    <location>
        <begin position="102"/>
        <end position="120"/>
    </location>
</feature>
<feature type="transmembrane region" description="Helical" evidence="1">
    <location>
        <begin position="6"/>
        <end position="25"/>
    </location>
</feature>
<dbReference type="RefSeq" id="WP_135574770.1">
    <property type="nucleotide sequence ID" value="NZ_RQFN01000031.1"/>
</dbReference>
<proteinExistence type="predicted"/>
<dbReference type="EMBL" id="RQFO01000009">
    <property type="protein sequence ID" value="TGL03934.1"/>
    <property type="molecule type" value="Genomic_DNA"/>
</dbReference>
<dbReference type="InterPro" id="IPR046740">
    <property type="entry name" value="DUF6790"/>
</dbReference>
<dbReference type="Pfam" id="PF20589">
    <property type="entry name" value="DUF6790"/>
    <property type="match status" value="1"/>
</dbReference>
<feature type="transmembrane region" description="Helical" evidence="1">
    <location>
        <begin position="75"/>
        <end position="97"/>
    </location>
</feature>
<gene>
    <name evidence="2" type="ORF">EHQ31_07480</name>
</gene>
<evidence type="ECO:0008006" key="4">
    <source>
        <dbReference type="Google" id="ProtNLM"/>
    </source>
</evidence>
<keyword evidence="1" id="KW-0812">Transmembrane</keyword>
<keyword evidence="1" id="KW-0472">Membrane</keyword>
<evidence type="ECO:0000313" key="3">
    <source>
        <dbReference type="Proteomes" id="UP000297465"/>
    </source>
</evidence>
<feature type="transmembrane region" description="Helical" evidence="1">
    <location>
        <begin position="37"/>
        <end position="55"/>
    </location>
</feature>
<protein>
    <recommendedName>
        <fullName evidence="4">DoxX family protein</fullName>
    </recommendedName>
</protein>
<feature type="transmembrane region" description="Helical" evidence="1">
    <location>
        <begin position="132"/>
        <end position="153"/>
    </location>
</feature>
<dbReference type="Proteomes" id="UP000297465">
    <property type="component" value="Unassembled WGS sequence"/>
</dbReference>
<keyword evidence="3" id="KW-1185">Reference proteome</keyword>
<evidence type="ECO:0000256" key="1">
    <source>
        <dbReference type="SAM" id="Phobius"/>
    </source>
</evidence>
<accession>A0ABY2LSH4</accession>
<sequence>MGYVIYIAVVMFLAPLCCVLGEIYFRSGVSKTFDITWKWLIFWAIGIRLFSAGISQVSNPTFTAGILQLPESAHIIIRELGFANLLMGGLAVLSLVFPSLRIAATMGGLYLGAAGILHIIRGLDHVNFKEATALISDIWAFIIVLGFYLYNFIPYLREKT</sequence>
<name>A0ABY2LSH4_9LEPT</name>
<comment type="caution">
    <text evidence="2">The sequence shown here is derived from an EMBL/GenBank/DDBJ whole genome shotgun (WGS) entry which is preliminary data.</text>
</comment>
<reference evidence="3" key="1">
    <citation type="journal article" date="2019" name="PLoS Negl. Trop. Dis.">
        <title>Revisiting the worldwide diversity of Leptospira species in the environment.</title>
        <authorList>
            <person name="Vincent A.T."/>
            <person name="Schiettekatte O."/>
            <person name="Bourhy P."/>
            <person name="Veyrier F.J."/>
            <person name="Picardeau M."/>
        </authorList>
    </citation>
    <scope>NUCLEOTIDE SEQUENCE [LARGE SCALE GENOMIC DNA]</scope>
    <source>
        <strain evidence="3">201800278</strain>
    </source>
</reference>
<organism evidence="2 3">
    <name type="scientific">Leptospira montravelensis</name>
    <dbReference type="NCBI Taxonomy" id="2484961"/>
    <lineage>
        <taxon>Bacteria</taxon>
        <taxon>Pseudomonadati</taxon>
        <taxon>Spirochaetota</taxon>
        <taxon>Spirochaetia</taxon>
        <taxon>Leptospirales</taxon>
        <taxon>Leptospiraceae</taxon>
        <taxon>Leptospira</taxon>
    </lineage>
</organism>
<keyword evidence="1" id="KW-1133">Transmembrane helix</keyword>